<protein>
    <submittedName>
        <fullName evidence="1 2">Uncharacterized protein</fullName>
    </submittedName>
</protein>
<evidence type="ECO:0000313" key="3">
    <source>
        <dbReference type="Proteomes" id="UP000006039"/>
    </source>
</evidence>
<reference evidence="1" key="3">
    <citation type="submission" date="2010-09" db="EMBL/GenBank/DDBJ databases">
        <title>Annotation of Gaeumannomyces graminis var. tritici R3-111a-1.</title>
        <authorList>
            <consortium name="The Broad Institute Genome Sequencing Platform"/>
            <person name="Ma L.-J."/>
            <person name="Dead R."/>
            <person name="Young S.K."/>
            <person name="Zeng Q."/>
            <person name="Gargeya S."/>
            <person name="Fitzgerald M."/>
            <person name="Haas B."/>
            <person name="Abouelleil A."/>
            <person name="Alvarado L."/>
            <person name="Arachchi H.M."/>
            <person name="Berlin A."/>
            <person name="Brown A."/>
            <person name="Chapman S.B."/>
            <person name="Chen Z."/>
            <person name="Dunbar C."/>
            <person name="Freedman E."/>
            <person name="Gearin G."/>
            <person name="Gellesch M."/>
            <person name="Goldberg J."/>
            <person name="Griggs A."/>
            <person name="Gujja S."/>
            <person name="Heiman D."/>
            <person name="Howarth C."/>
            <person name="Larson L."/>
            <person name="Lui A."/>
            <person name="MacDonald P.J.P."/>
            <person name="Mehta T."/>
            <person name="Montmayeur A."/>
            <person name="Murphy C."/>
            <person name="Neiman D."/>
            <person name="Pearson M."/>
            <person name="Priest M."/>
            <person name="Roberts A."/>
            <person name="Saif S."/>
            <person name="Shea T."/>
            <person name="Shenoy N."/>
            <person name="Sisk P."/>
            <person name="Stolte C."/>
            <person name="Sykes S."/>
            <person name="Yandava C."/>
            <person name="Wortman J."/>
            <person name="Nusbaum C."/>
            <person name="Birren B."/>
        </authorList>
    </citation>
    <scope>NUCLEOTIDE SEQUENCE</scope>
    <source>
        <strain evidence="1">R3-111a-1</strain>
    </source>
</reference>
<proteinExistence type="predicted"/>
<keyword evidence="3" id="KW-1185">Reference proteome</keyword>
<dbReference type="EMBL" id="GL385402">
    <property type="protein sequence ID" value="EJT70255.1"/>
    <property type="molecule type" value="Genomic_DNA"/>
</dbReference>
<dbReference type="GeneID" id="20352886"/>
<dbReference type="HOGENOM" id="CLU_2558425_0_0_1"/>
<dbReference type="Proteomes" id="UP000006039">
    <property type="component" value="Unassembled WGS sequence"/>
</dbReference>
<reference evidence="2" key="5">
    <citation type="submission" date="2018-04" db="UniProtKB">
        <authorList>
            <consortium name="EnsemblFungi"/>
        </authorList>
    </citation>
    <scope>IDENTIFICATION</scope>
    <source>
        <strain evidence="2">R3-111a-1</strain>
    </source>
</reference>
<accession>J3PG02</accession>
<dbReference type="EnsemblFungi" id="EJT70255">
    <property type="protein sequence ID" value="EJT70255"/>
    <property type="gene ID" value="GGTG_12428"/>
</dbReference>
<evidence type="ECO:0000313" key="1">
    <source>
        <dbReference type="EMBL" id="EJT70255.1"/>
    </source>
</evidence>
<name>J3PG02_GAET3</name>
<dbReference type="VEuPathDB" id="FungiDB:GGTG_12428"/>
<reference evidence="3" key="1">
    <citation type="submission" date="2010-07" db="EMBL/GenBank/DDBJ databases">
        <title>The genome sequence of Gaeumannomyces graminis var. tritici strain R3-111a-1.</title>
        <authorList>
            <consortium name="The Broad Institute Genome Sequencing Platform"/>
            <person name="Ma L.-J."/>
            <person name="Dead R."/>
            <person name="Young S."/>
            <person name="Zeng Q."/>
            <person name="Koehrsen M."/>
            <person name="Alvarado L."/>
            <person name="Berlin A."/>
            <person name="Chapman S.B."/>
            <person name="Chen Z."/>
            <person name="Freedman E."/>
            <person name="Gellesch M."/>
            <person name="Goldberg J."/>
            <person name="Griggs A."/>
            <person name="Gujja S."/>
            <person name="Heilman E.R."/>
            <person name="Heiman D."/>
            <person name="Hepburn T."/>
            <person name="Howarth C."/>
            <person name="Jen D."/>
            <person name="Larson L."/>
            <person name="Mehta T."/>
            <person name="Neiman D."/>
            <person name="Pearson M."/>
            <person name="Roberts A."/>
            <person name="Saif S."/>
            <person name="Shea T."/>
            <person name="Shenoy N."/>
            <person name="Sisk P."/>
            <person name="Stolte C."/>
            <person name="Sykes S."/>
            <person name="Walk T."/>
            <person name="White J."/>
            <person name="Yandava C."/>
            <person name="Haas B."/>
            <person name="Nusbaum C."/>
            <person name="Birren B."/>
        </authorList>
    </citation>
    <scope>NUCLEOTIDE SEQUENCE [LARGE SCALE GENOMIC DNA]</scope>
    <source>
        <strain evidence="3">R3-111a-1</strain>
    </source>
</reference>
<evidence type="ECO:0000313" key="2">
    <source>
        <dbReference type="EnsemblFungi" id="EJT70255"/>
    </source>
</evidence>
<dbReference type="AlphaFoldDB" id="J3PG02"/>
<reference evidence="2" key="4">
    <citation type="journal article" date="2015" name="G3 (Bethesda)">
        <title>Genome sequences of three phytopathogenic species of the Magnaporthaceae family of fungi.</title>
        <authorList>
            <person name="Okagaki L.H."/>
            <person name="Nunes C.C."/>
            <person name="Sailsbery J."/>
            <person name="Clay B."/>
            <person name="Brown D."/>
            <person name="John T."/>
            <person name="Oh Y."/>
            <person name="Young N."/>
            <person name="Fitzgerald M."/>
            <person name="Haas B.J."/>
            <person name="Zeng Q."/>
            <person name="Young S."/>
            <person name="Adiconis X."/>
            <person name="Fan L."/>
            <person name="Levin J.Z."/>
            <person name="Mitchell T.K."/>
            <person name="Okubara P.A."/>
            <person name="Farman M.L."/>
            <person name="Kohn L.M."/>
            <person name="Birren B."/>
            <person name="Ma L.-J."/>
            <person name="Dean R.A."/>
        </authorList>
    </citation>
    <scope>NUCLEOTIDE SEQUENCE</scope>
    <source>
        <strain evidence="2">R3-111a-1</strain>
    </source>
</reference>
<organism evidence="1">
    <name type="scientific">Gaeumannomyces tritici (strain R3-111a-1)</name>
    <name type="common">Wheat and barley take-all root rot fungus</name>
    <name type="synonym">Gaeumannomyces graminis var. tritici</name>
    <dbReference type="NCBI Taxonomy" id="644352"/>
    <lineage>
        <taxon>Eukaryota</taxon>
        <taxon>Fungi</taxon>
        <taxon>Dikarya</taxon>
        <taxon>Ascomycota</taxon>
        <taxon>Pezizomycotina</taxon>
        <taxon>Sordariomycetes</taxon>
        <taxon>Sordariomycetidae</taxon>
        <taxon>Magnaporthales</taxon>
        <taxon>Magnaporthaceae</taxon>
        <taxon>Gaeumannomyces</taxon>
    </lineage>
</organism>
<gene>
    <name evidence="2" type="primary">20352886</name>
    <name evidence="1" type="ORF">GGTG_12428</name>
</gene>
<sequence length="82" mass="8646">MEARAGLDAKCRRGGSQAAVPCQALCPGSVTAPGRVAMAVLPKRAKLGASERTDGAWTETVGAPKRAQRRGFRFAVDFQCKV</sequence>
<dbReference type="RefSeq" id="XP_009228589.1">
    <property type="nucleotide sequence ID" value="XM_009230325.1"/>
</dbReference>
<reference evidence="1" key="2">
    <citation type="submission" date="2010-07" db="EMBL/GenBank/DDBJ databases">
        <authorList>
            <consortium name="The Broad Institute Genome Sequencing Platform"/>
            <consortium name="Broad Institute Genome Sequencing Center for Infectious Disease"/>
            <person name="Ma L.-J."/>
            <person name="Dead R."/>
            <person name="Young S."/>
            <person name="Zeng Q."/>
            <person name="Koehrsen M."/>
            <person name="Alvarado L."/>
            <person name="Berlin A."/>
            <person name="Chapman S.B."/>
            <person name="Chen Z."/>
            <person name="Freedman E."/>
            <person name="Gellesch M."/>
            <person name="Goldberg J."/>
            <person name="Griggs A."/>
            <person name="Gujja S."/>
            <person name="Heilman E.R."/>
            <person name="Heiman D."/>
            <person name="Hepburn T."/>
            <person name="Howarth C."/>
            <person name="Jen D."/>
            <person name="Larson L."/>
            <person name="Mehta T."/>
            <person name="Neiman D."/>
            <person name="Pearson M."/>
            <person name="Roberts A."/>
            <person name="Saif S."/>
            <person name="Shea T."/>
            <person name="Shenoy N."/>
            <person name="Sisk P."/>
            <person name="Stolte C."/>
            <person name="Sykes S."/>
            <person name="Walk T."/>
            <person name="White J."/>
            <person name="Yandava C."/>
            <person name="Haas B."/>
            <person name="Nusbaum C."/>
            <person name="Birren B."/>
        </authorList>
    </citation>
    <scope>NUCLEOTIDE SEQUENCE</scope>
    <source>
        <strain evidence="1">R3-111a-1</strain>
    </source>
</reference>